<keyword evidence="2" id="KW-1185">Reference proteome</keyword>
<gene>
    <name evidence="1" type="ORF">DPEC_G00049280</name>
</gene>
<proteinExistence type="predicted"/>
<evidence type="ECO:0000313" key="1">
    <source>
        <dbReference type="EMBL" id="KAJ8013050.1"/>
    </source>
</evidence>
<evidence type="ECO:0000313" key="2">
    <source>
        <dbReference type="Proteomes" id="UP001157502"/>
    </source>
</evidence>
<organism evidence="1 2">
    <name type="scientific">Dallia pectoralis</name>
    <name type="common">Alaska blackfish</name>
    <dbReference type="NCBI Taxonomy" id="75939"/>
    <lineage>
        <taxon>Eukaryota</taxon>
        <taxon>Metazoa</taxon>
        <taxon>Chordata</taxon>
        <taxon>Craniata</taxon>
        <taxon>Vertebrata</taxon>
        <taxon>Euteleostomi</taxon>
        <taxon>Actinopterygii</taxon>
        <taxon>Neopterygii</taxon>
        <taxon>Teleostei</taxon>
        <taxon>Protacanthopterygii</taxon>
        <taxon>Esociformes</taxon>
        <taxon>Umbridae</taxon>
        <taxon>Dallia</taxon>
    </lineage>
</organism>
<dbReference type="EMBL" id="CM055731">
    <property type="protein sequence ID" value="KAJ8013050.1"/>
    <property type="molecule type" value="Genomic_DNA"/>
</dbReference>
<sequence>MVIPTASVAQSRPAKRPPPGSPVEHSRLDGFSPMNDAEASALAFFLSSLCFPAVSPSSPLTGDNPGPPLLPKRVVCSETPRRPGSPSLVFSILVFYQGPHSGAGPVIAHAWREQERTPGCTPRAGGCSCQSNMGDNVKLLTTKTECAFVAIMAGRDVEMQCIRHSSHTRQGVGIGLSSALK</sequence>
<comment type="caution">
    <text evidence="1">The sequence shown here is derived from an EMBL/GenBank/DDBJ whole genome shotgun (WGS) entry which is preliminary data.</text>
</comment>
<reference evidence="1" key="1">
    <citation type="submission" date="2021-05" db="EMBL/GenBank/DDBJ databases">
        <authorList>
            <person name="Pan Q."/>
            <person name="Jouanno E."/>
            <person name="Zahm M."/>
            <person name="Klopp C."/>
            <person name="Cabau C."/>
            <person name="Louis A."/>
            <person name="Berthelot C."/>
            <person name="Parey E."/>
            <person name="Roest Crollius H."/>
            <person name="Montfort J."/>
            <person name="Robinson-Rechavi M."/>
            <person name="Bouchez O."/>
            <person name="Lampietro C."/>
            <person name="Lopez Roques C."/>
            <person name="Donnadieu C."/>
            <person name="Postlethwait J."/>
            <person name="Bobe J."/>
            <person name="Dillon D."/>
            <person name="Chandos A."/>
            <person name="von Hippel F."/>
            <person name="Guiguen Y."/>
        </authorList>
    </citation>
    <scope>NUCLEOTIDE SEQUENCE</scope>
    <source>
        <strain evidence="1">YG-Jan2019</strain>
    </source>
</reference>
<accession>A0ACC2HBC8</accession>
<protein>
    <submittedName>
        <fullName evidence="1">Uncharacterized protein</fullName>
    </submittedName>
</protein>
<name>A0ACC2HBC8_DALPE</name>
<dbReference type="Proteomes" id="UP001157502">
    <property type="component" value="Chromosome 4"/>
</dbReference>